<comment type="similarity">
    <text evidence="2">Belongs to the WD repeat SEC13 family.</text>
</comment>
<feature type="repeat" description="WD" evidence="8">
    <location>
        <begin position="276"/>
        <end position="308"/>
    </location>
</feature>
<evidence type="ECO:0000256" key="6">
    <source>
        <dbReference type="ARBA" id="ARBA00022927"/>
    </source>
</evidence>
<keyword evidence="7" id="KW-0539">Nucleus</keyword>
<dbReference type="GO" id="GO:0015031">
    <property type="term" value="P:protein transport"/>
    <property type="evidence" value="ECO:0007669"/>
    <property type="project" value="UniProtKB-KW"/>
</dbReference>
<dbReference type="InterPro" id="IPR036322">
    <property type="entry name" value="WD40_repeat_dom_sf"/>
</dbReference>
<keyword evidence="10" id="KW-1185">Reference proteome</keyword>
<evidence type="ECO:0000256" key="1">
    <source>
        <dbReference type="ARBA" id="ARBA00004259"/>
    </source>
</evidence>
<dbReference type="InterPro" id="IPR037363">
    <property type="entry name" value="Sec13/Seh1_fam"/>
</dbReference>
<keyword evidence="3" id="KW-0813">Transport</keyword>
<dbReference type="SUPFAM" id="SSF50978">
    <property type="entry name" value="WD40 repeat-like"/>
    <property type="match status" value="1"/>
</dbReference>
<evidence type="ECO:0000313" key="10">
    <source>
        <dbReference type="Proteomes" id="UP000594638"/>
    </source>
</evidence>
<organism evidence="9 10">
    <name type="scientific">Olea europaea subsp. europaea</name>
    <dbReference type="NCBI Taxonomy" id="158383"/>
    <lineage>
        <taxon>Eukaryota</taxon>
        <taxon>Viridiplantae</taxon>
        <taxon>Streptophyta</taxon>
        <taxon>Embryophyta</taxon>
        <taxon>Tracheophyta</taxon>
        <taxon>Spermatophyta</taxon>
        <taxon>Magnoliopsida</taxon>
        <taxon>eudicotyledons</taxon>
        <taxon>Gunneridae</taxon>
        <taxon>Pentapetalae</taxon>
        <taxon>asterids</taxon>
        <taxon>lamiids</taxon>
        <taxon>Lamiales</taxon>
        <taxon>Oleaceae</taxon>
        <taxon>Oleeae</taxon>
        <taxon>Olea</taxon>
    </lineage>
</organism>
<protein>
    <submittedName>
        <fullName evidence="9">SEH1</fullName>
    </submittedName>
</protein>
<evidence type="ECO:0000256" key="8">
    <source>
        <dbReference type="PROSITE-ProRule" id="PRU00221"/>
    </source>
</evidence>
<dbReference type="PANTHER" id="PTHR11024:SF3">
    <property type="entry name" value="NUCLEOPORIN SEH1"/>
    <property type="match status" value="1"/>
</dbReference>
<dbReference type="PROSITE" id="PS50082">
    <property type="entry name" value="WD_REPEATS_2"/>
    <property type="match status" value="1"/>
</dbReference>
<dbReference type="PANTHER" id="PTHR11024">
    <property type="entry name" value="NUCLEAR PORE COMPLEX PROTEIN SEC13 / SEH1 FAMILY MEMBER"/>
    <property type="match status" value="1"/>
</dbReference>
<dbReference type="GO" id="GO:0034198">
    <property type="term" value="P:cellular response to amino acid starvation"/>
    <property type="evidence" value="ECO:0007669"/>
    <property type="project" value="TreeGrafter"/>
</dbReference>
<evidence type="ECO:0000313" key="9">
    <source>
        <dbReference type="EMBL" id="CAA2985314.1"/>
    </source>
</evidence>
<evidence type="ECO:0000256" key="7">
    <source>
        <dbReference type="ARBA" id="ARBA00023242"/>
    </source>
</evidence>
<comment type="subcellular location">
    <subcellularLocation>
        <location evidence="1">Nucleus envelope</location>
    </subcellularLocation>
</comment>
<dbReference type="SMART" id="SM00320">
    <property type="entry name" value="WD40"/>
    <property type="match status" value="5"/>
</dbReference>
<keyword evidence="4 8" id="KW-0853">WD repeat</keyword>
<gene>
    <name evidence="9" type="ORF">OLEA9_A008826</name>
</gene>
<evidence type="ECO:0000256" key="3">
    <source>
        <dbReference type="ARBA" id="ARBA00022448"/>
    </source>
</evidence>
<dbReference type="GO" id="GO:1904263">
    <property type="term" value="P:positive regulation of TORC1 signaling"/>
    <property type="evidence" value="ECO:0007669"/>
    <property type="project" value="TreeGrafter"/>
</dbReference>
<dbReference type="Gramene" id="OE9A008826T1">
    <property type="protein sequence ID" value="OE9A008826C1"/>
    <property type="gene ID" value="OE9A008826"/>
</dbReference>
<sequence length="328" mass="36317">MDNPILILDKGTTCTAWNYSGHRLAAGSTDGTVGIYDSIDPASSTFNRTARFKVQESSILKVVWVPPEHGDAVACIAADGTLSLWEEIAQDNDVLHWKLCKSFERNTSQVLDIQFGDSHASLKLVAAYSDGQVKIFELLDPLELEKWQLQAEFQNVIDFVSKFGNVSCSSASISWNPQRGELQQSSFILGFSSNSPLLNSSKVWEFDQDHQRWLPVAELASPEDKNDQVFAVAWSPNIGRPYELIAVATNKGIAIWHLGTNPDSNGRLFTEKVAVLSGHDGEVWQMEWDMSGMTLASTGSDGMVKLWQSDLNGIWHDQAILAPVFPEQ</sequence>
<dbReference type="GO" id="GO:0031080">
    <property type="term" value="C:nuclear pore outer ring"/>
    <property type="evidence" value="ECO:0007669"/>
    <property type="project" value="TreeGrafter"/>
</dbReference>
<name>A0A8S0S197_OLEEU</name>
<comment type="caution">
    <text evidence="9">The sequence shown here is derived from an EMBL/GenBank/DDBJ whole genome shotgun (WGS) entry which is preliminary data.</text>
</comment>
<evidence type="ECO:0000256" key="4">
    <source>
        <dbReference type="ARBA" id="ARBA00022574"/>
    </source>
</evidence>
<dbReference type="Gene3D" id="2.130.10.10">
    <property type="entry name" value="YVTN repeat-like/Quinoprotein amine dehydrogenase"/>
    <property type="match status" value="1"/>
</dbReference>
<dbReference type="GO" id="GO:0035859">
    <property type="term" value="C:Seh1-associated complex"/>
    <property type="evidence" value="ECO:0007669"/>
    <property type="project" value="TreeGrafter"/>
</dbReference>
<accession>A0A8S0S197</accession>
<evidence type="ECO:0000256" key="2">
    <source>
        <dbReference type="ARBA" id="ARBA00010102"/>
    </source>
</evidence>
<dbReference type="PROSITE" id="PS50294">
    <property type="entry name" value="WD_REPEATS_REGION"/>
    <property type="match status" value="1"/>
</dbReference>
<reference evidence="9 10" key="1">
    <citation type="submission" date="2019-12" db="EMBL/GenBank/DDBJ databases">
        <authorList>
            <person name="Alioto T."/>
            <person name="Alioto T."/>
            <person name="Gomez Garrido J."/>
        </authorList>
    </citation>
    <scope>NUCLEOTIDE SEQUENCE [LARGE SCALE GENOMIC DNA]</scope>
</reference>
<dbReference type="InterPro" id="IPR001680">
    <property type="entry name" value="WD40_rpt"/>
</dbReference>
<dbReference type="AlphaFoldDB" id="A0A8S0S197"/>
<keyword evidence="6" id="KW-0653">Protein transport</keyword>
<dbReference type="Pfam" id="PF00400">
    <property type="entry name" value="WD40"/>
    <property type="match status" value="2"/>
</dbReference>
<keyword evidence="5" id="KW-0677">Repeat</keyword>
<dbReference type="InterPro" id="IPR015943">
    <property type="entry name" value="WD40/YVTN_repeat-like_dom_sf"/>
</dbReference>
<evidence type="ECO:0000256" key="5">
    <source>
        <dbReference type="ARBA" id="ARBA00022737"/>
    </source>
</evidence>
<dbReference type="EMBL" id="CACTIH010003801">
    <property type="protein sequence ID" value="CAA2985314.1"/>
    <property type="molecule type" value="Genomic_DNA"/>
</dbReference>
<dbReference type="OrthoDB" id="364224at2759"/>
<proteinExistence type="inferred from homology"/>
<dbReference type="GO" id="GO:0005198">
    <property type="term" value="F:structural molecule activity"/>
    <property type="evidence" value="ECO:0007669"/>
    <property type="project" value="InterPro"/>
</dbReference>
<dbReference type="Proteomes" id="UP000594638">
    <property type="component" value="Unassembled WGS sequence"/>
</dbReference>